<dbReference type="InterPro" id="IPR036420">
    <property type="entry name" value="BRCT_dom_sf"/>
</dbReference>
<comment type="caution">
    <text evidence="1">The sequence shown here is derived from an EMBL/GenBank/DDBJ whole genome shotgun (WGS) entry which is preliminary data.</text>
</comment>
<dbReference type="SUPFAM" id="SSF52113">
    <property type="entry name" value="BRCT domain"/>
    <property type="match status" value="1"/>
</dbReference>
<protein>
    <submittedName>
        <fullName evidence="1">BRCT domain-containing protein</fullName>
    </submittedName>
</protein>
<dbReference type="Gene3D" id="3.40.50.10190">
    <property type="entry name" value="BRCT domain"/>
    <property type="match status" value="1"/>
</dbReference>
<name>A0A403F024_SALER</name>
<dbReference type="AlphaFoldDB" id="A0A403F024"/>
<sequence>MDSLYFVYINARGVIAAYELTNVKRSGEYMQGYCPTENGFRTFREDRVIAYLDSFADAVFYLNNTIPTLNIDKKDWIKKTQYKYTNLDKPSFNNVFEVCFTGFKKTDKDRLKDSAISAGMIVRSDVTANLHILCCGYNAGPKKMEIATLKGTMVLTENEFLDFLNSGVIPDKYCS</sequence>
<proteinExistence type="predicted"/>
<reference evidence="1" key="1">
    <citation type="submission" date="2018-07" db="EMBL/GenBank/DDBJ databases">
        <authorList>
            <consortium name="GenomeTrakr network: Whole genome sequencing for foodborne pathogen traceback"/>
        </authorList>
    </citation>
    <scope>NUCLEOTIDE SEQUENCE [LARGE SCALE GENOMIC DNA]</scope>
    <source>
        <strain evidence="1">FDA00013282</strain>
    </source>
</reference>
<evidence type="ECO:0000313" key="1">
    <source>
        <dbReference type="EMBL" id="MJX46534.1"/>
    </source>
</evidence>
<accession>A0A403F024</accession>
<gene>
    <name evidence="1" type="ORF">DTA53_06280</name>
</gene>
<dbReference type="Proteomes" id="UP000885264">
    <property type="component" value="Unassembled WGS sequence"/>
</dbReference>
<dbReference type="EMBL" id="RTRY01000004">
    <property type="protein sequence ID" value="MJX46534.1"/>
    <property type="molecule type" value="Genomic_DNA"/>
</dbReference>
<organism evidence="1">
    <name type="scientific">Salmonella enterica</name>
    <name type="common">Salmonella choleraesuis</name>
    <dbReference type="NCBI Taxonomy" id="28901"/>
    <lineage>
        <taxon>Bacteria</taxon>
        <taxon>Pseudomonadati</taxon>
        <taxon>Pseudomonadota</taxon>
        <taxon>Gammaproteobacteria</taxon>
        <taxon>Enterobacterales</taxon>
        <taxon>Enterobacteriaceae</taxon>
        <taxon>Salmonella</taxon>
    </lineage>
</organism>